<dbReference type="GO" id="GO:0016035">
    <property type="term" value="C:zeta DNA polymerase complex"/>
    <property type="evidence" value="ECO:0007669"/>
    <property type="project" value="InterPro"/>
</dbReference>
<dbReference type="EMBL" id="JAODUO010000337">
    <property type="protein sequence ID" value="KAK2182754.1"/>
    <property type="molecule type" value="Genomic_DNA"/>
</dbReference>
<keyword evidence="2" id="KW-0808">Transferase</keyword>
<gene>
    <name evidence="6" type="ORF">NP493_337g00017</name>
</gene>
<accession>A0AAD9NWA2</accession>
<keyword evidence="4" id="KW-0239">DNA-directed DNA polymerase</keyword>
<dbReference type="Pfam" id="PF00136">
    <property type="entry name" value="DNA_pol_B"/>
    <property type="match status" value="1"/>
</dbReference>
<sequence>MSRLSVTSCWRVASTCRTVSSRRSTVVLLATDPRPVCLPSHFCRRLLSKDHRAEPRVGERVPYVIVHGPPGLPLIQLVRQPQDLLNDAELRLNGTYYVTKQVLPPLARIFSLIGVDVFAWYTQLPKTVRVVPPAFYNEQNKKGTISQYFTSLSCPVCEELTNHGMCDKCRSDPQRKAVVLSSRIRKLREGATADITDLCVVYVNGGRLPALCVSGLSSVVSSPPRHWSLQPGSTPGTAQDQAVVITSGQSH</sequence>
<dbReference type="PANTHER" id="PTHR45812">
    <property type="entry name" value="DNA POLYMERASE ZETA CATALYTIC SUBUNIT"/>
    <property type="match status" value="1"/>
</dbReference>
<dbReference type="InterPro" id="IPR030559">
    <property type="entry name" value="PolZ_Rev3"/>
</dbReference>
<dbReference type="InterPro" id="IPR043502">
    <property type="entry name" value="DNA/RNA_pol_sf"/>
</dbReference>
<dbReference type="InterPro" id="IPR042087">
    <property type="entry name" value="DNA_pol_B_thumb"/>
</dbReference>
<dbReference type="GO" id="GO:0003887">
    <property type="term" value="F:DNA-directed DNA polymerase activity"/>
    <property type="evidence" value="ECO:0007669"/>
    <property type="project" value="UniProtKB-KW"/>
</dbReference>
<keyword evidence="7" id="KW-1185">Reference proteome</keyword>
<evidence type="ECO:0000259" key="5">
    <source>
        <dbReference type="Pfam" id="PF00136"/>
    </source>
</evidence>
<evidence type="ECO:0000313" key="7">
    <source>
        <dbReference type="Proteomes" id="UP001209878"/>
    </source>
</evidence>
<feature type="domain" description="DNA-directed DNA polymerase family B multifunctional" evidence="5">
    <location>
        <begin position="48"/>
        <end position="112"/>
    </location>
</feature>
<dbReference type="GO" id="GO:0000166">
    <property type="term" value="F:nucleotide binding"/>
    <property type="evidence" value="ECO:0007669"/>
    <property type="project" value="InterPro"/>
</dbReference>
<proteinExistence type="predicted"/>
<dbReference type="SUPFAM" id="SSF56672">
    <property type="entry name" value="DNA/RNA polymerases"/>
    <property type="match status" value="1"/>
</dbReference>
<dbReference type="GO" id="GO:0000724">
    <property type="term" value="P:double-strand break repair via homologous recombination"/>
    <property type="evidence" value="ECO:0007669"/>
    <property type="project" value="TreeGrafter"/>
</dbReference>
<protein>
    <recommendedName>
        <fullName evidence="1">DNA-directed DNA polymerase</fullName>
        <ecNumber evidence="1">2.7.7.7</ecNumber>
    </recommendedName>
</protein>
<dbReference type="GO" id="GO:0042276">
    <property type="term" value="P:error-prone translesion synthesis"/>
    <property type="evidence" value="ECO:0007669"/>
    <property type="project" value="TreeGrafter"/>
</dbReference>
<reference evidence="6" key="1">
    <citation type="journal article" date="2023" name="Mol. Biol. Evol.">
        <title>Third-Generation Sequencing Reveals the Adaptive Role of the Epigenome in Three Deep-Sea Polychaetes.</title>
        <authorList>
            <person name="Perez M."/>
            <person name="Aroh O."/>
            <person name="Sun Y."/>
            <person name="Lan Y."/>
            <person name="Juniper S.K."/>
            <person name="Young C.R."/>
            <person name="Angers B."/>
            <person name="Qian P.Y."/>
        </authorList>
    </citation>
    <scope>NUCLEOTIDE SEQUENCE</scope>
    <source>
        <strain evidence="6">R07B-5</strain>
    </source>
</reference>
<name>A0AAD9NWA2_RIDPI</name>
<dbReference type="Proteomes" id="UP001209878">
    <property type="component" value="Unassembled WGS sequence"/>
</dbReference>
<evidence type="ECO:0000256" key="4">
    <source>
        <dbReference type="ARBA" id="ARBA00022932"/>
    </source>
</evidence>
<dbReference type="PANTHER" id="PTHR45812:SF1">
    <property type="entry name" value="DNA POLYMERASE ZETA CATALYTIC SUBUNIT"/>
    <property type="match status" value="1"/>
</dbReference>
<dbReference type="EC" id="2.7.7.7" evidence="1"/>
<keyword evidence="3" id="KW-0548">Nucleotidyltransferase</keyword>
<evidence type="ECO:0000256" key="3">
    <source>
        <dbReference type="ARBA" id="ARBA00022695"/>
    </source>
</evidence>
<comment type="caution">
    <text evidence="6">The sequence shown here is derived from an EMBL/GenBank/DDBJ whole genome shotgun (WGS) entry which is preliminary data.</text>
</comment>
<evidence type="ECO:0000256" key="1">
    <source>
        <dbReference type="ARBA" id="ARBA00012417"/>
    </source>
</evidence>
<dbReference type="Gene3D" id="1.10.132.60">
    <property type="entry name" value="DNA polymerase family B, C-terminal domain"/>
    <property type="match status" value="1"/>
</dbReference>
<dbReference type="InterPro" id="IPR006134">
    <property type="entry name" value="DNA-dir_DNA_pol_B_multi_dom"/>
</dbReference>
<dbReference type="AlphaFoldDB" id="A0AAD9NWA2"/>
<evidence type="ECO:0000313" key="6">
    <source>
        <dbReference type="EMBL" id="KAK2182754.1"/>
    </source>
</evidence>
<dbReference type="GO" id="GO:0005634">
    <property type="term" value="C:nucleus"/>
    <property type="evidence" value="ECO:0007669"/>
    <property type="project" value="TreeGrafter"/>
</dbReference>
<evidence type="ECO:0000256" key="2">
    <source>
        <dbReference type="ARBA" id="ARBA00022679"/>
    </source>
</evidence>
<organism evidence="6 7">
    <name type="scientific">Ridgeia piscesae</name>
    <name type="common">Tubeworm</name>
    <dbReference type="NCBI Taxonomy" id="27915"/>
    <lineage>
        <taxon>Eukaryota</taxon>
        <taxon>Metazoa</taxon>
        <taxon>Spiralia</taxon>
        <taxon>Lophotrochozoa</taxon>
        <taxon>Annelida</taxon>
        <taxon>Polychaeta</taxon>
        <taxon>Sedentaria</taxon>
        <taxon>Canalipalpata</taxon>
        <taxon>Sabellida</taxon>
        <taxon>Siboglinidae</taxon>
        <taxon>Ridgeia</taxon>
    </lineage>
</organism>
<dbReference type="GO" id="GO:0003677">
    <property type="term" value="F:DNA binding"/>
    <property type="evidence" value="ECO:0007669"/>
    <property type="project" value="InterPro"/>
</dbReference>